<dbReference type="EMBL" id="JANPWB010000006">
    <property type="protein sequence ID" value="KAJ1177702.1"/>
    <property type="molecule type" value="Genomic_DNA"/>
</dbReference>
<reference evidence="1" key="1">
    <citation type="journal article" date="2022" name="bioRxiv">
        <title>Sequencing and chromosome-scale assembly of the giantPleurodeles waltlgenome.</title>
        <authorList>
            <person name="Brown T."/>
            <person name="Elewa A."/>
            <person name="Iarovenko S."/>
            <person name="Subramanian E."/>
            <person name="Araus A.J."/>
            <person name="Petzold A."/>
            <person name="Susuki M."/>
            <person name="Suzuki K.-i.T."/>
            <person name="Hayashi T."/>
            <person name="Toyoda A."/>
            <person name="Oliveira C."/>
            <person name="Osipova E."/>
            <person name="Leigh N.D."/>
            <person name="Simon A."/>
            <person name="Yun M.H."/>
        </authorList>
    </citation>
    <scope>NUCLEOTIDE SEQUENCE</scope>
    <source>
        <strain evidence="1">20211129_DDA</strain>
        <tissue evidence="1">Liver</tissue>
    </source>
</reference>
<keyword evidence="2" id="KW-1185">Reference proteome</keyword>
<comment type="caution">
    <text evidence="1">The sequence shown here is derived from an EMBL/GenBank/DDBJ whole genome shotgun (WGS) entry which is preliminary data.</text>
</comment>
<dbReference type="AlphaFoldDB" id="A0AAV7TM46"/>
<gene>
    <name evidence="1" type="ORF">NDU88_002954</name>
</gene>
<evidence type="ECO:0000313" key="1">
    <source>
        <dbReference type="EMBL" id="KAJ1177702.1"/>
    </source>
</evidence>
<dbReference type="Proteomes" id="UP001066276">
    <property type="component" value="Chromosome 3_2"/>
</dbReference>
<organism evidence="1 2">
    <name type="scientific">Pleurodeles waltl</name>
    <name type="common">Iberian ribbed newt</name>
    <dbReference type="NCBI Taxonomy" id="8319"/>
    <lineage>
        <taxon>Eukaryota</taxon>
        <taxon>Metazoa</taxon>
        <taxon>Chordata</taxon>
        <taxon>Craniata</taxon>
        <taxon>Vertebrata</taxon>
        <taxon>Euteleostomi</taxon>
        <taxon>Amphibia</taxon>
        <taxon>Batrachia</taxon>
        <taxon>Caudata</taxon>
        <taxon>Salamandroidea</taxon>
        <taxon>Salamandridae</taxon>
        <taxon>Pleurodelinae</taxon>
        <taxon>Pleurodeles</taxon>
    </lineage>
</organism>
<evidence type="ECO:0000313" key="2">
    <source>
        <dbReference type="Proteomes" id="UP001066276"/>
    </source>
</evidence>
<name>A0AAV7TM46_PLEWA</name>
<protein>
    <submittedName>
        <fullName evidence="1">Uncharacterized protein</fullName>
    </submittedName>
</protein>
<accession>A0AAV7TM46</accession>
<proteinExistence type="predicted"/>
<sequence length="198" mass="20742">MGSLAGPPARQRSGILLAGRLPKGWRSGRRLAGATVVAGGRAGSLLFGLGAGPRWIGSHRWSDRTEALAGIQWGCRVAEPFLIVGSFGVLLRAVRCCREQLNSRYLDRWALALQRGAPSPALVFALTVGSREGWVSLGRCGWCAGSALRRRITALFELHFVALLGLRGGPLAPGPSGLLPPAPVASGARSSVPGGYQV</sequence>